<sequence length="141" mass="15572">MSPQDAVVDDAGFMPAVLFLSVAAVSEADKAAGGEPIRIQLQREAGFRTAAEHQLGIVKEFVEIGTPATSLRRRPVLRRLLAHLKQHPDIRCVIFPSARRFARTSAHAQLLAEHFRRLDVRVLLPNQDSQHPIALLAETLA</sequence>
<organism evidence="2 3">
    <name type="scientific">Nocardia elegans</name>
    <dbReference type="NCBI Taxonomy" id="300029"/>
    <lineage>
        <taxon>Bacteria</taxon>
        <taxon>Bacillati</taxon>
        <taxon>Actinomycetota</taxon>
        <taxon>Actinomycetes</taxon>
        <taxon>Mycobacteriales</taxon>
        <taxon>Nocardiaceae</taxon>
        <taxon>Nocardia</taxon>
    </lineage>
</organism>
<dbReference type="SMART" id="SM00857">
    <property type="entry name" value="Resolvase"/>
    <property type="match status" value="1"/>
</dbReference>
<protein>
    <submittedName>
        <fullName evidence="2">Recombinase family protein</fullName>
    </submittedName>
</protein>
<evidence type="ECO:0000259" key="1">
    <source>
        <dbReference type="SMART" id="SM00857"/>
    </source>
</evidence>
<dbReference type="InterPro" id="IPR006119">
    <property type="entry name" value="Resolv_N"/>
</dbReference>
<dbReference type="EMBL" id="JBIATK010000015">
    <property type="protein sequence ID" value="MFF4027541.1"/>
    <property type="molecule type" value="Genomic_DNA"/>
</dbReference>
<dbReference type="SUPFAM" id="SSF53041">
    <property type="entry name" value="Resolvase-like"/>
    <property type="match status" value="1"/>
</dbReference>
<dbReference type="Gene3D" id="3.40.50.1390">
    <property type="entry name" value="Resolvase, N-terminal catalytic domain"/>
    <property type="match status" value="1"/>
</dbReference>
<accession>A0ABW6TN29</accession>
<dbReference type="InterPro" id="IPR036162">
    <property type="entry name" value="Resolvase-like_N_sf"/>
</dbReference>
<feature type="domain" description="Resolvase/invertase-type recombinase catalytic" evidence="1">
    <location>
        <begin position="19"/>
        <end position="141"/>
    </location>
</feature>
<reference evidence="2 3" key="1">
    <citation type="submission" date="2024-10" db="EMBL/GenBank/DDBJ databases">
        <title>The Natural Products Discovery Center: Release of the First 8490 Sequenced Strains for Exploring Actinobacteria Biosynthetic Diversity.</title>
        <authorList>
            <person name="Kalkreuter E."/>
            <person name="Kautsar S.A."/>
            <person name="Yang D."/>
            <person name="Bader C.D."/>
            <person name="Teijaro C.N."/>
            <person name="Fluegel L."/>
            <person name="Davis C.M."/>
            <person name="Simpson J.R."/>
            <person name="Lauterbach L."/>
            <person name="Steele A.D."/>
            <person name="Gui C."/>
            <person name="Meng S."/>
            <person name="Li G."/>
            <person name="Viehrig K."/>
            <person name="Ye F."/>
            <person name="Su P."/>
            <person name="Kiefer A.F."/>
            <person name="Nichols A."/>
            <person name="Cepeda A.J."/>
            <person name="Yan W."/>
            <person name="Fan B."/>
            <person name="Jiang Y."/>
            <person name="Adhikari A."/>
            <person name="Zheng C.-J."/>
            <person name="Schuster L."/>
            <person name="Cowan T.M."/>
            <person name="Smanski M.J."/>
            <person name="Chevrette M.G."/>
            <person name="De Carvalho L.P.S."/>
            <person name="Shen B."/>
        </authorList>
    </citation>
    <scope>NUCLEOTIDE SEQUENCE [LARGE SCALE GENOMIC DNA]</scope>
    <source>
        <strain evidence="2 3">NPDC001867</strain>
    </source>
</reference>
<dbReference type="Pfam" id="PF00239">
    <property type="entry name" value="Resolvase"/>
    <property type="match status" value="1"/>
</dbReference>
<gene>
    <name evidence="2" type="ORF">ACFYY5_32305</name>
</gene>
<keyword evidence="3" id="KW-1185">Reference proteome</keyword>
<dbReference type="RefSeq" id="WP_195021911.1">
    <property type="nucleotide sequence ID" value="NZ_JADLPS010000001.1"/>
</dbReference>
<proteinExistence type="predicted"/>
<evidence type="ECO:0000313" key="3">
    <source>
        <dbReference type="Proteomes" id="UP001602089"/>
    </source>
</evidence>
<evidence type="ECO:0000313" key="2">
    <source>
        <dbReference type="EMBL" id="MFF4027541.1"/>
    </source>
</evidence>
<name>A0ABW6TN29_9NOCA</name>
<dbReference type="Proteomes" id="UP001602089">
    <property type="component" value="Unassembled WGS sequence"/>
</dbReference>
<comment type="caution">
    <text evidence="2">The sequence shown here is derived from an EMBL/GenBank/DDBJ whole genome shotgun (WGS) entry which is preliminary data.</text>
</comment>